<dbReference type="Proteomes" id="UP000279275">
    <property type="component" value="Unassembled WGS sequence"/>
</dbReference>
<dbReference type="InterPro" id="IPR042098">
    <property type="entry name" value="TauD-like_sf"/>
</dbReference>
<proteinExistence type="inferred from homology"/>
<gene>
    <name evidence="8" type="ORF">EBN03_18385</name>
</gene>
<dbReference type="PANTHER" id="PTHR30468">
    <property type="entry name" value="ALPHA-KETOGLUTARATE-DEPENDENT SULFONATE DIOXYGENASE"/>
    <property type="match status" value="1"/>
</dbReference>
<dbReference type="InterPro" id="IPR003819">
    <property type="entry name" value="TauD/TfdA-like"/>
</dbReference>
<dbReference type="Gene3D" id="3.60.130.10">
    <property type="entry name" value="Clavaminate synthase-like"/>
    <property type="match status" value="1"/>
</dbReference>
<evidence type="ECO:0000259" key="7">
    <source>
        <dbReference type="Pfam" id="PF02668"/>
    </source>
</evidence>
<dbReference type="OrthoDB" id="581608at2"/>
<dbReference type="GO" id="GO:0005737">
    <property type="term" value="C:cytoplasm"/>
    <property type="evidence" value="ECO:0007669"/>
    <property type="project" value="TreeGrafter"/>
</dbReference>
<dbReference type="RefSeq" id="WP_122189280.1">
    <property type="nucleotide sequence ID" value="NZ_RFFH01000007.1"/>
</dbReference>
<dbReference type="GO" id="GO:0046872">
    <property type="term" value="F:metal ion binding"/>
    <property type="evidence" value="ECO:0007669"/>
    <property type="project" value="UniProtKB-KW"/>
</dbReference>
<feature type="domain" description="TauD/TfdA-like" evidence="7">
    <location>
        <begin position="21"/>
        <end position="287"/>
    </location>
</feature>
<evidence type="ECO:0000256" key="4">
    <source>
        <dbReference type="ARBA" id="ARBA00022964"/>
    </source>
</evidence>
<dbReference type="GO" id="GO:0016706">
    <property type="term" value="F:2-oxoglutarate-dependent dioxygenase activity"/>
    <property type="evidence" value="ECO:0007669"/>
    <property type="project" value="TreeGrafter"/>
</dbReference>
<dbReference type="SUPFAM" id="SSF51197">
    <property type="entry name" value="Clavaminate synthase-like"/>
    <property type="match status" value="1"/>
</dbReference>
<evidence type="ECO:0000313" key="8">
    <source>
        <dbReference type="EMBL" id="RMI31331.1"/>
    </source>
</evidence>
<evidence type="ECO:0000256" key="2">
    <source>
        <dbReference type="ARBA" id="ARBA00005896"/>
    </source>
</evidence>
<evidence type="ECO:0000256" key="3">
    <source>
        <dbReference type="ARBA" id="ARBA00022723"/>
    </source>
</evidence>
<name>A0A3M2L185_9NOCA</name>
<keyword evidence="3" id="KW-0479">Metal-binding</keyword>
<comment type="cofactor">
    <cofactor evidence="1">
        <name>Fe(2+)</name>
        <dbReference type="ChEBI" id="CHEBI:29033"/>
    </cofactor>
</comment>
<dbReference type="Pfam" id="PF02668">
    <property type="entry name" value="TauD"/>
    <property type="match status" value="1"/>
</dbReference>
<organism evidence="8 9">
    <name type="scientific">Nocardia stercoris</name>
    <dbReference type="NCBI Taxonomy" id="2483361"/>
    <lineage>
        <taxon>Bacteria</taxon>
        <taxon>Bacillati</taxon>
        <taxon>Actinomycetota</taxon>
        <taxon>Actinomycetes</taxon>
        <taxon>Mycobacteriales</taxon>
        <taxon>Nocardiaceae</taxon>
        <taxon>Nocardia</taxon>
    </lineage>
</organism>
<protein>
    <submittedName>
        <fullName evidence="8">TauD/TfdA family dioxygenase</fullName>
    </submittedName>
</protein>
<evidence type="ECO:0000256" key="5">
    <source>
        <dbReference type="ARBA" id="ARBA00023002"/>
    </source>
</evidence>
<keyword evidence="9" id="KW-1185">Reference proteome</keyword>
<accession>A0A3M2L185</accession>
<reference evidence="8 9" key="1">
    <citation type="submission" date="2018-10" db="EMBL/GenBank/DDBJ databases">
        <title>Isolation from cow dung.</title>
        <authorList>
            <person name="Ling L."/>
        </authorList>
    </citation>
    <scope>NUCLEOTIDE SEQUENCE [LARGE SCALE GENOMIC DNA]</scope>
    <source>
        <strain evidence="8 9">NEAU-LL90</strain>
    </source>
</reference>
<dbReference type="PANTHER" id="PTHR30468:SF5">
    <property type="entry name" value="ALPHA-KETOGLUTARATE-DEPENDENT SULFATE ESTER DIOXYGENASE"/>
    <property type="match status" value="1"/>
</dbReference>
<keyword evidence="4 8" id="KW-0223">Dioxygenase</keyword>
<evidence type="ECO:0000256" key="1">
    <source>
        <dbReference type="ARBA" id="ARBA00001954"/>
    </source>
</evidence>
<sequence>MTAVVTAESVTENDLPQGITVRRVAGHIGAEIGGVDLAAELDDTVIAAVRRELLRHKVIFFRDQNIGHAEQIAFARRFGELTHAHPHEDAPPAEFPEILTIDPVRYEQKYGKAFRDEYRKRQYTYYSGWHTDVTAAVNPPAASLLRAEVVPEFGGDTTWSNQVAAYAGLSEPLRAFVDGLRAEHRFLAGQEAGDESDELSRRIKANLLVSVHPVVRVHPETEEKALFVNPGFTHRIVDVSSVESRKLLDLLFEHLTQPEYTVRFRWQPGSVAFWDNRATTHLGPQDLGHLDVQRTLHRVTLIGDRPVGPDGFTSEIVAGQEFRATADVKTN</sequence>
<dbReference type="AlphaFoldDB" id="A0A3M2L185"/>
<comment type="similarity">
    <text evidence="2">Belongs to the TfdA dioxygenase family.</text>
</comment>
<dbReference type="InterPro" id="IPR051323">
    <property type="entry name" value="AtsK-like"/>
</dbReference>
<keyword evidence="6" id="KW-0408">Iron</keyword>
<keyword evidence="5" id="KW-0560">Oxidoreductase</keyword>
<evidence type="ECO:0000256" key="6">
    <source>
        <dbReference type="ARBA" id="ARBA00023004"/>
    </source>
</evidence>
<comment type="caution">
    <text evidence="8">The sequence shown here is derived from an EMBL/GenBank/DDBJ whole genome shotgun (WGS) entry which is preliminary data.</text>
</comment>
<evidence type="ECO:0000313" key="9">
    <source>
        <dbReference type="Proteomes" id="UP000279275"/>
    </source>
</evidence>
<dbReference type="EMBL" id="RFFH01000007">
    <property type="protein sequence ID" value="RMI31331.1"/>
    <property type="molecule type" value="Genomic_DNA"/>
</dbReference>